<keyword evidence="2" id="KW-1185">Reference proteome</keyword>
<protein>
    <submittedName>
        <fullName evidence="1">Apoptosis-antagonizing transcription factor</fullName>
    </submittedName>
</protein>
<evidence type="ECO:0000313" key="2">
    <source>
        <dbReference type="Proteomes" id="UP000790377"/>
    </source>
</evidence>
<name>A0ACB8APH2_9AGAM</name>
<evidence type="ECO:0000313" key="1">
    <source>
        <dbReference type="EMBL" id="KAH7914638.1"/>
    </source>
</evidence>
<sequence length="491" mass="55250">MSMSRLSLAQQIAQLEETAPIDFDPEDVQISNEHPESDQDFPDASAGREHYIDVGPSALRKLHDSIADPKYDGIKTSRRQLMDDEDDENIESELEEDYDQDPSEGQSDHDEDEDEEPPSSNSEIEQPQPKTTRHKLSPKLSAQRPDQRAPGDDLASSLRKTRDEDRKKGKAVSRQIAVWDSLLDARIRLQKTVAAGNRLPFLGGHKDSDDIQNALNKMLKEAQLLSEDLFELQEDLLTNNESIQPPPRKRLRISQDQDQDSGTSILHLREATHTASALEHAFHSHLIHTLTKWSSKIQAAAPPTKTTFSSKPSTLTKSAAQLVDETLSEHAKVLARTRIWRGKGIRLGPDMQGDEEMENDNGEDPELFDETDFYHQLLRDVIDTRGNSGGDDWITVQKQQKARKKKGVDTKASKGRKLRYQVHEKIQNFMMPVPVQSWHEEQMDELFASLLGRGFEGARNLEAGDIDGNEDVRALDIDLDAALSGGFRVFG</sequence>
<comment type="caution">
    <text evidence="1">The sequence shown here is derived from an EMBL/GenBank/DDBJ whole genome shotgun (WGS) entry which is preliminary data.</text>
</comment>
<organism evidence="1 2">
    <name type="scientific">Hygrophoropsis aurantiaca</name>
    <dbReference type="NCBI Taxonomy" id="72124"/>
    <lineage>
        <taxon>Eukaryota</taxon>
        <taxon>Fungi</taxon>
        <taxon>Dikarya</taxon>
        <taxon>Basidiomycota</taxon>
        <taxon>Agaricomycotina</taxon>
        <taxon>Agaricomycetes</taxon>
        <taxon>Agaricomycetidae</taxon>
        <taxon>Boletales</taxon>
        <taxon>Coniophorineae</taxon>
        <taxon>Hygrophoropsidaceae</taxon>
        <taxon>Hygrophoropsis</taxon>
    </lineage>
</organism>
<accession>A0ACB8APH2</accession>
<gene>
    <name evidence="1" type="ORF">BJ138DRAFT_1143564</name>
</gene>
<dbReference type="Proteomes" id="UP000790377">
    <property type="component" value="Unassembled WGS sequence"/>
</dbReference>
<reference evidence="1" key="1">
    <citation type="journal article" date="2021" name="New Phytol.">
        <title>Evolutionary innovations through gain and loss of genes in the ectomycorrhizal Boletales.</title>
        <authorList>
            <person name="Wu G."/>
            <person name="Miyauchi S."/>
            <person name="Morin E."/>
            <person name="Kuo A."/>
            <person name="Drula E."/>
            <person name="Varga T."/>
            <person name="Kohler A."/>
            <person name="Feng B."/>
            <person name="Cao Y."/>
            <person name="Lipzen A."/>
            <person name="Daum C."/>
            <person name="Hundley H."/>
            <person name="Pangilinan J."/>
            <person name="Johnson J."/>
            <person name="Barry K."/>
            <person name="LaButti K."/>
            <person name="Ng V."/>
            <person name="Ahrendt S."/>
            <person name="Min B."/>
            <person name="Choi I.G."/>
            <person name="Park H."/>
            <person name="Plett J.M."/>
            <person name="Magnuson J."/>
            <person name="Spatafora J.W."/>
            <person name="Nagy L.G."/>
            <person name="Henrissat B."/>
            <person name="Grigoriev I.V."/>
            <person name="Yang Z.L."/>
            <person name="Xu J."/>
            <person name="Martin F.M."/>
        </authorList>
    </citation>
    <scope>NUCLEOTIDE SEQUENCE</scope>
    <source>
        <strain evidence="1">ATCC 28755</strain>
    </source>
</reference>
<dbReference type="EMBL" id="MU267611">
    <property type="protein sequence ID" value="KAH7914638.1"/>
    <property type="molecule type" value="Genomic_DNA"/>
</dbReference>
<proteinExistence type="predicted"/>